<evidence type="ECO:0000256" key="7">
    <source>
        <dbReference type="SAM" id="Phobius"/>
    </source>
</evidence>
<dbReference type="Pfam" id="PF01130">
    <property type="entry name" value="CD36"/>
    <property type="match status" value="1"/>
</dbReference>
<dbReference type="GO" id="GO:0005737">
    <property type="term" value="C:cytoplasm"/>
    <property type="evidence" value="ECO:0007669"/>
    <property type="project" value="TreeGrafter"/>
</dbReference>
<dbReference type="AlphaFoldDB" id="A0A5B7CNB3"/>
<evidence type="ECO:0000256" key="4">
    <source>
        <dbReference type="ARBA" id="ARBA00022989"/>
    </source>
</evidence>
<dbReference type="GO" id="GO:0005044">
    <property type="term" value="F:scavenger receptor activity"/>
    <property type="evidence" value="ECO:0007669"/>
    <property type="project" value="TreeGrafter"/>
</dbReference>
<keyword evidence="9" id="KW-1185">Reference proteome</keyword>
<protein>
    <submittedName>
        <fullName evidence="8">Scavenger receptor class B member 1</fullName>
    </submittedName>
</protein>
<organism evidence="8 9">
    <name type="scientific">Portunus trituberculatus</name>
    <name type="common">Swimming crab</name>
    <name type="synonym">Neptunus trituberculatus</name>
    <dbReference type="NCBI Taxonomy" id="210409"/>
    <lineage>
        <taxon>Eukaryota</taxon>
        <taxon>Metazoa</taxon>
        <taxon>Ecdysozoa</taxon>
        <taxon>Arthropoda</taxon>
        <taxon>Crustacea</taxon>
        <taxon>Multicrustacea</taxon>
        <taxon>Malacostraca</taxon>
        <taxon>Eumalacostraca</taxon>
        <taxon>Eucarida</taxon>
        <taxon>Decapoda</taxon>
        <taxon>Pleocyemata</taxon>
        <taxon>Brachyura</taxon>
        <taxon>Eubrachyura</taxon>
        <taxon>Portunoidea</taxon>
        <taxon>Portunidae</taxon>
        <taxon>Portuninae</taxon>
        <taxon>Portunus</taxon>
    </lineage>
</organism>
<proteinExistence type="inferred from homology"/>
<dbReference type="GO" id="GO:0016020">
    <property type="term" value="C:membrane"/>
    <property type="evidence" value="ECO:0007669"/>
    <property type="project" value="UniProtKB-SubCell"/>
</dbReference>
<keyword evidence="8" id="KW-0675">Receptor</keyword>
<keyword evidence="6" id="KW-0325">Glycoprotein</keyword>
<reference evidence="8 9" key="1">
    <citation type="submission" date="2019-05" db="EMBL/GenBank/DDBJ databases">
        <title>Another draft genome of Portunus trituberculatus and its Hox gene families provides insights of decapod evolution.</title>
        <authorList>
            <person name="Jeong J.-H."/>
            <person name="Song I."/>
            <person name="Kim S."/>
            <person name="Choi T."/>
            <person name="Kim D."/>
            <person name="Ryu S."/>
            <person name="Kim W."/>
        </authorList>
    </citation>
    <scope>NUCLEOTIDE SEQUENCE [LARGE SCALE GENOMIC DNA]</scope>
    <source>
        <tissue evidence="8">Muscle</tissue>
    </source>
</reference>
<name>A0A5B7CNB3_PORTR</name>
<keyword evidence="3 7" id="KW-0812">Transmembrane</keyword>
<evidence type="ECO:0000256" key="5">
    <source>
        <dbReference type="ARBA" id="ARBA00023136"/>
    </source>
</evidence>
<feature type="transmembrane region" description="Helical" evidence="7">
    <location>
        <begin position="111"/>
        <end position="133"/>
    </location>
</feature>
<sequence>MLGSGSAKLFFKEEVNDYGGLTTYRYWGTNHTFANGTTVPGNECYCVGKTCAPMGLLNAESCRMGAPALLERVPDVYLPMLWFEVQGGMTPSIASQMKMLVYFMNSSVPSVVVWSVIICLAVLAMVVVLLVAWRRNSSYDLVT</sequence>
<gene>
    <name evidence="8" type="primary">SCARB1_0</name>
    <name evidence="8" type="ORF">E2C01_003825</name>
</gene>
<comment type="caution">
    <text evidence="8">The sequence shown here is derived from an EMBL/GenBank/DDBJ whole genome shotgun (WGS) entry which is preliminary data.</text>
</comment>
<evidence type="ECO:0000313" key="8">
    <source>
        <dbReference type="EMBL" id="MPC11167.1"/>
    </source>
</evidence>
<evidence type="ECO:0000256" key="6">
    <source>
        <dbReference type="ARBA" id="ARBA00023180"/>
    </source>
</evidence>
<accession>A0A5B7CNB3</accession>
<evidence type="ECO:0000256" key="2">
    <source>
        <dbReference type="ARBA" id="ARBA00010532"/>
    </source>
</evidence>
<evidence type="ECO:0000313" key="9">
    <source>
        <dbReference type="Proteomes" id="UP000324222"/>
    </source>
</evidence>
<comment type="subcellular location">
    <subcellularLocation>
        <location evidence="1">Membrane</location>
    </subcellularLocation>
</comment>
<comment type="similarity">
    <text evidence="2">Belongs to the CD36 family.</text>
</comment>
<dbReference type="Proteomes" id="UP000324222">
    <property type="component" value="Unassembled WGS sequence"/>
</dbReference>
<evidence type="ECO:0000256" key="3">
    <source>
        <dbReference type="ARBA" id="ARBA00022692"/>
    </source>
</evidence>
<keyword evidence="5 7" id="KW-0472">Membrane</keyword>
<evidence type="ECO:0000256" key="1">
    <source>
        <dbReference type="ARBA" id="ARBA00004370"/>
    </source>
</evidence>
<dbReference type="PANTHER" id="PTHR11923:SF51">
    <property type="entry name" value="LYSOSOME MEMBRANE PROTEIN 2"/>
    <property type="match status" value="1"/>
</dbReference>
<keyword evidence="4 7" id="KW-1133">Transmembrane helix</keyword>
<dbReference type="PANTHER" id="PTHR11923">
    <property type="entry name" value="SCAVENGER RECEPTOR CLASS B TYPE-1 SR-B1"/>
    <property type="match status" value="1"/>
</dbReference>
<dbReference type="EMBL" id="VSRR010000149">
    <property type="protein sequence ID" value="MPC11167.1"/>
    <property type="molecule type" value="Genomic_DNA"/>
</dbReference>
<dbReference type="InterPro" id="IPR002159">
    <property type="entry name" value="CD36_fam"/>
</dbReference>
<dbReference type="OrthoDB" id="514335at2759"/>